<dbReference type="FunCoup" id="F2ULI5">
    <property type="interactions" value="1284"/>
</dbReference>
<evidence type="ECO:0000313" key="6">
    <source>
        <dbReference type="Proteomes" id="UP000007799"/>
    </source>
</evidence>
<comment type="similarity">
    <text evidence="4">Belongs to the eukaryotic ribosomal protein eS1 family.</text>
</comment>
<dbReference type="HAMAP" id="MF_03122">
    <property type="entry name" value="Ribosomal_eS1_euk"/>
    <property type="match status" value="1"/>
</dbReference>
<dbReference type="InterPro" id="IPR027500">
    <property type="entry name" value="Ribosomal_eS1_euk"/>
</dbReference>
<name>F2ULI5_SALR5</name>
<evidence type="ECO:0000256" key="1">
    <source>
        <dbReference type="ARBA" id="ARBA00022490"/>
    </source>
</evidence>
<evidence type="ECO:0000256" key="3">
    <source>
        <dbReference type="ARBA" id="ARBA00023274"/>
    </source>
</evidence>
<dbReference type="GO" id="GO:0006412">
    <property type="term" value="P:translation"/>
    <property type="evidence" value="ECO:0007669"/>
    <property type="project" value="UniProtKB-UniRule"/>
</dbReference>
<dbReference type="SMART" id="SM01397">
    <property type="entry name" value="Ribosomal_S3Ae"/>
    <property type="match status" value="1"/>
</dbReference>
<dbReference type="EMBL" id="GL832980">
    <property type="protein sequence ID" value="EGD77984.1"/>
    <property type="molecule type" value="Genomic_DNA"/>
</dbReference>
<dbReference type="GO" id="GO:0022627">
    <property type="term" value="C:cytosolic small ribosomal subunit"/>
    <property type="evidence" value="ECO:0007669"/>
    <property type="project" value="UniProtKB-UniRule"/>
</dbReference>
<keyword evidence="6" id="KW-1185">Reference proteome</keyword>
<organism evidence="6">
    <name type="scientific">Salpingoeca rosetta (strain ATCC 50818 / BSB-021)</name>
    <dbReference type="NCBI Taxonomy" id="946362"/>
    <lineage>
        <taxon>Eukaryota</taxon>
        <taxon>Choanoflagellata</taxon>
        <taxon>Craspedida</taxon>
        <taxon>Salpingoecidae</taxon>
        <taxon>Salpingoeca</taxon>
    </lineage>
</organism>
<protein>
    <recommendedName>
        <fullName evidence="4">Small ribosomal subunit protein eS1</fullName>
    </recommendedName>
</protein>
<dbReference type="AlphaFoldDB" id="F2ULI5"/>
<accession>F2ULI5</accession>
<dbReference type="OMA" id="TRFKGHE"/>
<sequence>MAIGKNKRLTKGKKGSKKKVVDVFTKKEWYDVKAPAYFNNRQLGKTLVTRSVGTKLAADGLRGRVFEVALGDLNGDDNTFRKVRFVCEDVYERDLLLNFHGMDLTADKKRSLVKKWQTMIQAFVDVKTTDGYVLRVFCIGFTKRQKHSTKKTAYAQTSQIKAIRQKMRDVVQNEASTCDLKQLVGRLITEEMGREIEKAVKSIYPLHNVFLKKVKVLKKPRADTAKLYELHGILSSKKKAGKKAAKAKAKTGFVEPKPLTSV</sequence>
<dbReference type="Pfam" id="PF01015">
    <property type="entry name" value="Ribosomal_S3Ae"/>
    <property type="match status" value="1"/>
</dbReference>
<keyword evidence="1 4" id="KW-0963">Cytoplasm</keyword>
<gene>
    <name evidence="5" type="ORF">PTSG_09619</name>
</gene>
<dbReference type="KEGG" id="sre:PTSG_09619"/>
<dbReference type="STRING" id="946362.F2ULI5"/>
<dbReference type="InParanoid" id="F2ULI5"/>
<keyword evidence="3 4" id="KW-0687">Ribonucleoprotein</keyword>
<dbReference type="GeneID" id="16070598"/>
<dbReference type="PANTHER" id="PTHR11830">
    <property type="entry name" value="40S RIBOSOMAL PROTEIN S3A"/>
    <property type="match status" value="1"/>
</dbReference>
<evidence type="ECO:0000256" key="4">
    <source>
        <dbReference type="HAMAP-Rule" id="MF_03122"/>
    </source>
</evidence>
<feature type="initiator methionine" description="Removed" evidence="4">
    <location>
        <position position="1"/>
    </location>
</feature>
<dbReference type="RefSeq" id="XP_004990046.1">
    <property type="nucleotide sequence ID" value="XM_004989989.1"/>
</dbReference>
<dbReference type="OrthoDB" id="9834376at2759"/>
<dbReference type="GO" id="GO:0003735">
    <property type="term" value="F:structural constituent of ribosome"/>
    <property type="evidence" value="ECO:0007669"/>
    <property type="project" value="UniProtKB-UniRule"/>
</dbReference>
<reference evidence="5" key="1">
    <citation type="submission" date="2009-08" db="EMBL/GenBank/DDBJ databases">
        <title>Annotation of Salpingoeca rosetta.</title>
        <authorList>
            <consortium name="The Broad Institute Genome Sequencing Platform"/>
            <person name="Russ C."/>
            <person name="Cuomo C."/>
            <person name="Burger G."/>
            <person name="Gray M.W."/>
            <person name="Holland P.W.H."/>
            <person name="King N."/>
            <person name="Lang F.B.F."/>
            <person name="Roger A.J."/>
            <person name="Ruiz-Trillo I."/>
            <person name="Young S.K."/>
            <person name="Zeng Q."/>
            <person name="Gargeya S."/>
            <person name="Alvarado L."/>
            <person name="Berlin A."/>
            <person name="Chapman S.B."/>
            <person name="Chen Z."/>
            <person name="Freedman E."/>
            <person name="Gellesch M."/>
            <person name="Goldberg J."/>
            <person name="Griggs A."/>
            <person name="Gujja S."/>
            <person name="Heilman E."/>
            <person name="Heiman D."/>
            <person name="Howarth C."/>
            <person name="Mehta T."/>
            <person name="Neiman D."/>
            <person name="Pearson M."/>
            <person name="Roberts A."/>
            <person name="Saif S."/>
            <person name="Shea T."/>
            <person name="Shenoy N."/>
            <person name="Sisk P."/>
            <person name="Stolte C."/>
            <person name="Sykes S."/>
            <person name="White J."/>
            <person name="Yandava C."/>
            <person name="Haas B."/>
            <person name="Nusbaum C."/>
            <person name="Birren B."/>
        </authorList>
    </citation>
    <scope>NUCLEOTIDE SEQUENCE [LARGE SCALE GENOMIC DNA]</scope>
    <source>
        <strain evidence="5">ATCC 50818</strain>
    </source>
</reference>
<dbReference type="Proteomes" id="UP000007799">
    <property type="component" value="Unassembled WGS sequence"/>
</dbReference>
<comment type="subcellular location">
    <subcellularLocation>
        <location evidence="4">Cytoplasm</location>
    </subcellularLocation>
</comment>
<dbReference type="eggNOG" id="KOG1628">
    <property type="taxonomic scope" value="Eukaryota"/>
</dbReference>
<dbReference type="InterPro" id="IPR001593">
    <property type="entry name" value="Ribosomal_eS1"/>
</dbReference>
<evidence type="ECO:0000256" key="2">
    <source>
        <dbReference type="ARBA" id="ARBA00022980"/>
    </source>
</evidence>
<proteinExistence type="inferred from homology"/>
<keyword evidence="2 4" id="KW-0689">Ribosomal protein</keyword>
<comment type="subunit">
    <text evidence="4">Component of the small ribosomal subunit. Mature ribosomes consist of a small (40S) and a large (60S) subunit. The 40S subunit contains about 33 different proteins and 1 molecule of RNA (18S). The 60S subunit contains about 49 different proteins and 3 molecules of RNA (25S, 5.8S and 5S).</text>
</comment>
<evidence type="ECO:0000313" key="5">
    <source>
        <dbReference type="EMBL" id="EGD77984.1"/>
    </source>
</evidence>